<dbReference type="SUPFAM" id="SSF47336">
    <property type="entry name" value="ACP-like"/>
    <property type="match status" value="1"/>
</dbReference>
<evidence type="ECO:0000256" key="4">
    <source>
        <dbReference type="SAM" id="MobiDB-lite"/>
    </source>
</evidence>
<dbReference type="SUPFAM" id="SSF52777">
    <property type="entry name" value="CoA-dependent acyltransferases"/>
    <property type="match status" value="4"/>
</dbReference>
<evidence type="ECO:0000313" key="7">
    <source>
        <dbReference type="Proteomes" id="UP000006447"/>
    </source>
</evidence>
<accession>I0WSC1</accession>
<dbReference type="GO" id="GO:0005737">
    <property type="term" value="C:cytoplasm"/>
    <property type="evidence" value="ECO:0007669"/>
    <property type="project" value="TreeGrafter"/>
</dbReference>
<dbReference type="Gene3D" id="2.30.38.10">
    <property type="entry name" value="Luciferase, Domain 3"/>
    <property type="match status" value="1"/>
</dbReference>
<dbReference type="InterPro" id="IPR000873">
    <property type="entry name" value="AMP-dep_synth/lig_dom"/>
</dbReference>
<dbReference type="SUPFAM" id="SSF56801">
    <property type="entry name" value="Acetyl-CoA synthetase-like"/>
    <property type="match status" value="1"/>
</dbReference>
<dbReference type="InterPro" id="IPR020806">
    <property type="entry name" value="PKS_PP-bd"/>
</dbReference>
<dbReference type="Gene3D" id="3.30.300.30">
    <property type="match status" value="1"/>
</dbReference>
<dbReference type="PROSITE" id="PS50075">
    <property type="entry name" value="CARRIER"/>
    <property type="match status" value="1"/>
</dbReference>
<reference evidence="6 7" key="1">
    <citation type="journal article" date="2012" name="J. Bacteriol.">
        <title>Draft genome sequence of the nitrophenol-degrading actinomycete Rhodococcus imtechensis RKJ300.</title>
        <authorList>
            <person name="Vikram S."/>
            <person name="Kumar S."/>
            <person name="Subramanian S."/>
            <person name="Raghava G.P."/>
        </authorList>
    </citation>
    <scope>NUCLEOTIDE SEQUENCE [LARGE SCALE GENOMIC DNA]</scope>
    <source>
        <strain evidence="6 7">RKJ300</strain>
    </source>
</reference>
<dbReference type="InterPro" id="IPR023213">
    <property type="entry name" value="CAT-like_dom_sf"/>
</dbReference>
<dbReference type="Gene3D" id="3.40.50.980">
    <property type="match status" value="2"/>
</dbReference>
<organism evidence="6 7">
    <name type="scientific">Rhodococcus opacus RKJ300 = JCM 13270</name>
    <dbReference type="NCBI Taxonomy" id="1165867"/>
    <lineage>
        <taxon>Bacteria</taxon>
        <taxon>Bacillati</taxon>
        <taxon>Actinomycetota</taxon>
        <taxon>Actinomycetes</taxon>
        <taxon>Mycobacteriales</taxon>
        <taxon>Nocardiaceae</taxon>
        <taxon>Rhodococcus</taxon>
    </lineage>
</organism>
<dbReference type="Pfam" id="PF00501">
    <property type="entry name" value="AMP-binding"/>
    <property type="match status" value="1"/>
</dbReference>
<keyword evidence="3" id="KW-0597">Phosphoprotein</keyword>
<dbReference type="FunFam" id="1.10.1200.10:FF:000016">
    <property type="entry name" value="Non-ribosomal peptide synthase"/>
    <property type="match status" value="1"/>
</dbReference>
<dbReference type="SMART" id="SM00823">
    <property type="entry name" value="PKS_PP"/>
    <property type="match status" value="1"/>
</dbReference>
<dbReference type="InterPro" id="IPR020845">
    <property type="entry name" value="AMP-binding_CS"/>
</dbReference>
<name>I0WSC1_RHOOP</name>
<dbReference type="GO" id="GO:0043041">
    <property type="term" value="P:amino acid activation for nonribosomal peptide biosynthetic process"/>
    <property type="evidence" value="ECO:0007669"/>
    <property type="project" value="TreeGrafter"/>
</dbReference>
<dbReference type="GO" id="GO:0031177">
    <property type="term" value="F:phosphopantetheine binding"/>
    <property type="evidence" value="ECO:0007669"/>
    <property type="project" value="InterPro"/>
</dbReference>
<feature type="region of interest" description="Disordered" evidence="4">
    <location>
        <begin position="948"/>
        <end position="969"/>
    </location>
</feature>
<evidence type="ECO:0000256" key="3">
    <source>
        <dbReference type="ARBA" id="ARBA00022553"/>
    </source>
</evidence>
<evidence type="ECO:0000256" key="1">
    <source>
        <dbReference type="ARBA" id="ARBA00001957"/>
    </source>
</evidence>
<comment type="caution">
    <text evidence="6">The sequence shown here is derived from an EMBL/GenBank/DDBJ whole genome shotgun (WGS) entry which is preliminary data.</text>
</comment>
<dbReference type="PANTHER" id="PTHR45527">
    <property type="entry name" value="NONRIBOSOMAL PEPTIDE SYNTHETASE"/>
    <property type="match status" value="1"/>
</dbReference>
<evidence type="ECO:0000256" key="2">
    <source>
        <dbReference type="ARBA" id="ARBA00022450"/>
    </source>
</evidence>
<dbReference type="NCBIfam" id="TIGR01733">
    <property type="entry name" value="AA-adenyl-dom"/>
    <property type="match status" value="1"/>
</dbReference>
<dbReference type="GO" id="GO:0044550">
    <property type="term" value="P:secondary metabolite biosynthetic process"/>
    <property type="evidence" value="ECO:0007669"/>
    <property type="project" value="TreeGrafter"/>
</dbReference>
<dbReference type="InterPro" id="IPR045851">
    <property type="entry name" value="AMP-bd_C_sf"/>
</dbReference>
<dbReference type="Gene3D" id="3.30.559.10">
    <property type="entry name" value="Chloramphenicol acetyltransferase-like domain"/>
    <property type="match status" value="2"/>
</dbReference>
<dbReference type="Proteomes" id="UP000006447">
    <property type="component" value="Unassembled WGS sequence"/>
</dbReference>
<sequence length="1500" mass="162154">MITGNDLPGPGARVIPLTAAQRSIWFAQQLTPDVPYVIAQYVELRGPVDLDLLAEASEQARRELGGGFIKLVDVDGHPHQVLGMTSAKPVPVVDFRGDSVEAAQAWMRNESCAPIEMYGESLIVSHILQLADEHFYWYSRAHHIALDGYAAMMSMRRAAELYVAAIDGVEAPQRQMIDPEQIVQEDAEYRSSPRFGRDRDYWHRQVLELPPVVSLSPHTAPPGATVRVASDSLPLGGPSTRRLARRSGQNPTALIVAAFAAYLARMTGVDDVVLSLPVSARTSARLRAAGGSVSNVLPLTLKGIGSATITEAIGVARAALTTALRHQRYRREDIGREMDSAGKGFAHFGPVLNLMLFKQEITLGAVTGRVRVLTTGPTADLSVNIYPGVADSLPRVDFEGNPTLYDEAELRSHHLRFTTFLRSFTAAIDTDLPVADLDLFATGEREQFTPAIGLADSDPITLDRLLTATVESHPEAIAIRDRGRAVSYAELDCRAIQVARTLIGHGLGPEDLVAVAVPRSYESVLALWSVAKTGAGYVPIDPTHPVDRIEYTLGDCGAAVGLTVSTELERLPDKLRWLTLDDGHLTGGDAGPGCATVADQHRVRSLLVEHPAYVIYTSGSTGRPKGVVVTHQGLANLVQEIRDNYSVSARSRVLHFASPSFDTALVEVLAACIAGATLVVTPPEVYGGQELASLVRDEHITHLLSTPSALASVDPTGLDDVELALVGGEVCPPELVRRWAGGRAMRNAYGPTEATCSVTLTAPIAPEQRVTIGSLMRGVSAVVLDHRLHPLPPGAAGELYLASAGVARGYHQQPALTGSRFIANPFGKPGSRLFRTGDRVRWTGEHTLEFLGRTDGQVKIRGFRIELGEINAALHRHDDVTFATTVVHQNPAGDPVLVSYIMLRPEAATTPGTLKTEVARFLPDYMVPASIMFLDTVPLTPTKKLDRSALPAPEFGSAPASRRDPTTAAERSVANVFTRILGVHPVGTDDSFFDLGGDSLSATRVVAAINAEQGTTLGVRELFDTPTVAALAQVVTEACAHRADDDSAPRPQVRAVTVPDRVPLSPSQQFIDRTITTPALFNIPFTVRVVGELDTDALRLATADVLERHRSLRTVFPDSPTGPHQCVLDVADALPDLAPVKIPARDADEPIARLLETGFDVREQPPLRAGLFALTTREHILACVIHHIAADGWSLALLARDLVAAYTARAAGAAPEWAPAEVQYAQYSVWRRELLGAETDTKSLASQQIAYWKTELAGLPGELSLPADRPRPREWSYGAGRESFQIDQRTHRTLLTLTHQQHASLFTALRSAVAMLLARLSEDRDIAIGTPVAGRGDPALDDVVGMFVNTIVLRTHIDPGMGFAEIVDQSRDVELRALAQSEVQFERLVEVLDPPRSASLHPFFQVALSLNNFIPATLNADVLRFEITPRPLDIAKCDLHFHFTERHDTAGQPAGIDAELVYSTDLFDASTVRSFIDGLQVVLAEIAPSTLHRPGLPANR</sequence>
<protein>
    <submittedName>
        <fullName evidence="6">Non-ribosomal peptide synthetase</fullName>
    </submittedName>
</protein>
<dbReference type="UniPathway" id="UPA00011"/>
<dbReference type="GO" id="GO:0008610">
    <property type="term" value="P:lipid biosynthetic process"/>
    <property type="evidence" value="ECO:0007669"/>
    <property type="project" value="UniProtKB-ARBA"/>
</dbReference>
<dbReference type="Pfam" id="PF00550">
    <property type="entry name" value="PP-binding"/>
    <property type="match status" value="1"/>
</dbReference>
<comment type="cofactor">
    <cofactor evidence="1">
        <name>pantetheine 4'-phosphate</name>
        <dbReference type="ChEBI" id="CHEBI:47942"/>
    </cofactor>
</comment>
<dbReference type="PANTHER" id="PTHR45527:SF1">
    <property type="entry name" value="FATTY ACID SYNTHASE"/>
    <property type="match status" value="1"/>
</dbReference>
<dbReference type="Gene3D" id="3.30.559.30">
    <property type="entry name" value="Nonribosomal peptide synthetase, condensation domain"/>
    <property type="match status" value="2"/>
</dbReference>
<dbReference type="RefSeq" id="WP_007297736.1">
    <property type="nucleotide sequence ID" value="NZ_AJJH01000068.1"/>
</dbReference>
<dbReference type="PATRIC" id="fig|1165867.3.peg.2871"/>
<dbReference type="Pfam" id="PF13193">
    <property type="entry name" value="AMP-binding_C"/>
    <property type="match status" value="1"/>
</dbReference>
<dbReference type="CDD" id="cd19540">
    <property type="entry name" value="LCL_NRPS-like"/>
    <property type="match status" value="1"/>
</dbReference>
<feature type="domain" description="Carrier" evidence="5">
    <location>
        <begin position="964"/>
        <end position="1039"/>
    </location>
</feature>
<dbReference type="PROSITE" id="PS00012">
    <property type="entry name" value="PHOSPHOPANTETHEINE"/>
    <property type="match status" value="1"/>
</dbReference>
<dbReference type="InterPro" id="IPR006162">
    <property type="entry name" value="Ppantetheine_attach_site"/>
</dbReference>
<proteinExistence type="predicted"/>
<dbReference type="Pfam" id="PF00668">
    <property type="entry name" value="Condensation"/>
    <property type="match status" value="2"/>
</dbReference>
<dbReference type="InterPro" id="IPR009081">
    <property type="entry name" value="PP-bd_ACP"/>
</dbReference>
<dbReference type="InterPro" id="IPR036736">
    <property type="entry name" value="ACP-like_sf"/>
</dbReference>
<keyword evidence="2" id="KW-0596">Phosphopantetheine</keyword>
<evidence type="ECO:0000313" key="6">
    <source>
        <dbReference type="EMBL" id="EID79287.1"/>
    </source>
</evidence>
<dbReference type="GO" id="GO:0072330">
    <property type="term" value="P:monocarboxylic acid biosynthetic process"/>
    <property type="evidence" value="ECO:0007669"/>
    <property type="project" value="UniProtKB-ARBA"/>
</dbReference>
<dbReference type="InterPro" id="IPR025110">
    <property type="entry name" value="AMP-bd_C"/>
</dbReference>
<dbReference type="InterPro" id="IPR001242">
    <property type="entry name" value="Condensation_dom"/>
</dbReference>
<evidence type="ECO:0000259" key="5">
    <source>
        <dbReference type="PROSITE" id="PS50075"/>
    </source>
</evidence>
<gene>
    <name evidence="6" type="ORF">W59_14126</name>
</gene>
<dbReference type="GO" id="GO:0003824">
    <property type="term" value="F:catalytic activity"/>
    <property type="evidence" value="ECO:0007669"/>
    <property type="project" value="InterPro"/>
</dbReference>
<dbReference type="InterPro" id="IPR010071">
    <property type="entry name" value="AA_adenyl_dom"/>
</dbReference>
<dbReference type="PROSITE" id="PS00455">
    <property type="entry name" value="AMP_BINDING"/>
    <property type="match status" value="1"/>
</dbReference>
<dbReference type="Gene3D" id="1.10.1200.10">
    <property type="entry name" value="ACP-like"/>
    <property type="match status" value="1"/>
</dbReference>
<dbReference type="EMBL" id="AJJH01000068">
    <property type="protein sequence ID" value="EID79287.1"/>
    <property type="molecule type" value="Genomic_DNA"/>
</dbReference>